<dbReference type="EMBL" id="GGFL01011261">
    <property type="protein sequence ID" value="MBW75439.1"/>
    <property type="molecule type" value="Transcribed_RNA"/>
</dbReference>
<dbReference type="AlphaFoldDB" id="A0A2M4DD57"/>
<accession>A0A2M4DD57</accession>
<sequence length="83" mass="9305">MFIIFLLLFFVFLPSILLMFGQVSSRYCLLLSAVLTTRAPIIDVLSLVNFSNLLKLLLVPICFACPRNGCCLSASPLNVHYHE</sequence>
<reference evidence="1" key="1">
    <citation type="submission" date="2018-01" db="EMBL/GenBank/DDBJ databases">
        <title>An insight into the sialome of Amazonian anophelines.</title>
        <authorList>
            <person name="Ribeiro J.M."/>
            <person name="Scarpassa V."/>
            <person name="Calvo E."/>
        </authorList>
    </citation>
    <scope>NUCLEOTIDE SEQUENCE</scope>
</reference>
<protein>
    <submittedName>
        <fullName evidence="1">Uncharacterized protein</fullName>
    </submittedName>
</protein>
<organism evidence="1">
    <name type="scientific">Anopheles darlingi</name>
    <name type="common">Mosquito</name>
    <dbReference type="NCBI Taxonomy" id="43151"/>
    <lineage>
        <taxon>Eukaryota</taxon>
        <taxon>Metazoa</taxon>
        <taxon>Ecdysozoa</taxon>
        <taxon>Arthropoda</taxon>
        <taxon>Hexapoda</taxon>
        <taxon>Insecta</taxon>
        <taxon>Pterygota</taxon>
        <taxon>Neoptera</taxon>
        <taxon>Endopterygota</taxon>
        <taxon>Diptera</taxon>
        <taxon>Nematocera</taxon>
        <taxon>Culicoidea</taxon>
        <taxon>Culicidae</taxon>
        <taxon>Anophelinae</taxon>
        <taxon>Anopheles</taxon>
    </lineage>
</organism>
<name>A0A2M4DD57_ANODA</name>
<proteinExistence type="predicted"/>
<evidence type="ECO:0000313" key="1">
    <source>
        <dbReference type="EMBL" id="MBW75439.1"/>
    </source>
</evidence>